<dbReference type="PRINTS" id="PR00081">
    <property type="entry name" value="GDHRDH"/>
</dbReference>
<evidence type="ECO:0000259" key="4">
    <source>
        <dbReference type="SMART" id="SM00822"/>
    </source>
</evidence>
<dbReference type="InterPro" id="IPR051911">
    <property type="entry name" value="SDR_oxidoreductase"/>
</dbReference>
<dbReference type="Pfam" id="PF00106">
    <property type="entry name" value="adh_short"/>
    <property type="match status" value="1"/>
</dbReference>
<reference evidence="6" key="1">
    <citation type="submission" date="2016-06" db="EMBL/GenBank/DDBJ databases">
        <authorList>
            <person name="Varghese N."/>
            <person name="Submissions Spin"/>
        </authorList>
    </citation>
    <scope>NUCLEOTIDE SEQUENCE [LARGE SCALE GENOMIC DNA]</scope>
    <source>
        <strain evidence="6">DSM 43817</strain>
    </source>
</reference>
<protein>
    <submittedName>
        <fullName evidence="5">Short-chain dehydrogenase</fullName>
    </submittedName>
</protein>
<evidence type="ECO:0000256" key="3">
    <source>
        <dbReference type="RuleBase" id="RU000363"/>
    </source>
</evidence>
<evidence type="ECO:0000313" key="6">
    <source>
        <dbReference type="Proteomes" id="UP000198959"/>
    </source>
</evidence>
<dbReference type="STRING" id="145854.GA0074692_1054"/>
<dbReference type="Proteomes" id="UP000198959">
    <property type="component" value="Unassembled WGS sequence"/>
</dbReference>
<name>A0A1C6RV95_9ACTN</name>
<dbReference type="PROSITE" id="PS00061">
    <property type="entry name" value="ADH_SHORT"/>
    <property type="match status" value="1"/>
</dbReference>
<dbReference type="PANTHER" id="PTHR43976">
    <property type="entry name" value="SHORT CHAIN DEHYDROGENASE"/>
    <property type="match status" value="1"/>
</dbReference>
<dbReference type="GO" id="GO:0016491">
    <property type="term" value="F:oxidoreductase activity"/>
    <property type="evidence" value="ECO:0007669"/>
    <property type="project" value="UniProtKB-KW"/>
</dbReference>
<dbReference type="Gene3D" id="3.40.50.720">
    <property type="entry name" value="NAD(P)-binding Rossmann-like Domain"/>
    <property type="match status" value="1"/>
</dbReference>
<dbReference type="EMBL" id="FMHW01000002">
    <property type="protein sequence ID" value="SCL21002.1"/>
    <property type="molecule type" value="Genomic_DNA"/>
</dbReference>
<proteinExistence type="inferred from homology"/>
<dbReference type="PRINTS" id="PR00080">
    <property type="entry name" value="SDRFAMILY"/>
</dbReference>
<dbReference type="RefSeq" id="WP_091639907.1">
    <property type="nucleotide sequence ID" value="NZ_FMHW01000002.1"/>
</dbReference>
<comment type="similarity">
    <text evidence="1 3">Belongs to the short-chain dehydrogenases/reductases (SDR) family.</text>
</comment>
<dbReference type="AlphaFoldDB" id="A0A1C6RV95"/>
<dbReference type="PANTHER" id="PTHR43976:SF16">
    <property type="entry name" value="SHORT-CHAIN DEHYDROGENASE_REDUCTASE FAMILY PROTEIN"/>
    <property type="match status" value="1"/>
</dbReference>
<evidence type="ECO:0000313" key="5">
    <source>
        <dbReference type="EMBL" id="SCL21002.1"/>
    </source>
</evidence>
<accession>A0A1C6RV95</accession>
<dbReference type="SMART" id="SM00822">
    <property type="entry name" value="PKS_KR"/>
    <property type="match status" value="1"/>
</dbReference>
<dbReference type="InterPro" id="IPR002347">
    <property type="entry name" value="SDR_fam"/>
</dbReference>
<sequence>MRTWFITGGTPGGFGMAYADVVLGRGDRVVLTARRPDELRDWAARHGDDALVLPLDVTDAGQIRLAVAEAERRFGSIDVLVNNAGRGWYGSVEGMDEAAVRNMFELNFFSVLRVTRAVLPGMRARRAGCIVNMSSVAGLVGVPGFGFYTAAKFAVEGLTEVLRQEVAPFGIRVLAVEPGAFRTRAYAGFADEPVEEGVEEYRSMLATVRASMIEQNGRQPGDPVRGVEAAVAAVDRDQAPRRLVLGSAGYDRVADNLEAMLAELRADEAVSRGADFPVAADTGTGTRR</sequence>
<evidence type="ECO:0000256" key="2">
    <source>
        <dbReference type="ARBA" id="ARBA00023002"/>
    </source>
</evidence>
<dbReference type="InterPro" id="IPR036291">
    <property type="entry name" value="NAD(P)-bd_dom_sf"/>
</dbReference>
<gene>
    <name evidence="5" type="ORF">GA0074692_1054</name>
</gene>
<keyword evidence="6" id="KW-1185">Reference proteome</keyword>
<organism evidence="5 6">
    <name type="scientific">Micromonospora pallida</name>
    <dbReference type="NCBI Taxonomy" id="145854"/>
    <lineage>
        <taxon>Bacteria</taxon>
        <taxon>Bacillati</taxon>
        <taxon>Actinomycetota</taxon>
        <taxon>Actinomycetes</taxon>
        <taxon>Micromonosporales</taxon>
        <taxon>Micromonosporaceae</taxon>
        <taxon>Micromonospora</taxon>
    </lineage>
</organism>
<dbReference type="InterPro" id="IPR020904">
    <property type="entry name" value="Sc_DH/Rdtase_CS"/>
</dbReference>
<dbReference type="SUPFAM" id="SSF51735">
    <property type="entry name" value="NAD(P)-binding Rossmann-fold domains"/>
    <property type="match status" value="1"/>
</dbReference>
<keyword evidence="2" id="KW-0560">Oxidoreductase</keyword>
<dbReference type="OrthoDB" id="3178062at2"/>
<feature type="domain" description="Ketoreductase" evidence="4">
    <location>
        <begin position="2"/>
        <end position="179"/>
    </location>
</feature>
<evidence type="ECO:0000256" key="1">
    <source>
        <dbReference type="ARBA" id="ARBA00006484"/>
    </source>
</evidence>
<dbReference type="CDD" id="cd05374">
    <property type="entry name" value="17beta-HSD-like_SDR_c"/>
    <property type="match status" value="1"/>
</dbReference>
<dbReference type="InterPro" id="IPR057326">
    <property type="entry name" value="KR_dom"/>
</dbReference>